<comment type="similarity">
    <text evidence="1">Belongs to the RutC family.</text>
</comment>
<dbReference type="Gene3D" id="3.30.1330.40">
    <property type="entry name" value="RutC-like"/>
    <property type="match status" value="1"/>
</dbReference>
<dbReference type="OrthoDB" id="8655901at2"/>
<dbReference type="EMBL" id="UWPJ01000023">
    <property type="protein sequence ID" value="VCU70834.1"/>
    <property type="molecule type" value="Genomic_DNA"/>
</dbReference>
<dbReference type="PANTHER" id="PTHR11803:SF58">
    <property type="entry name" value="PROTEIN HMF1-RELATED"/>
    <property type="match status" value="1"/>
</dbReference>
<dbReference type="Pfam" id="PF01042">
    <property type="entry name" value="Ribonuc_L-PSP"/>
    <property type="match status" value="1"/>
</dbReference>
<dbReference type="RefSeq" id="WP_124080300.1">
    <property type="nucleotide sequence ID" value="NZ_UWPJ01000023.1"/>
</dbReference>
<sequence length="137" mass="14759">MTAKIRITSPHVAEAAPGLWSNCLQVGDSLYLSGLTSRANDGNTIDGADEYEQSRVIFTKIKHLVEAAGGHIDDVVTLTVFVTRMSGNQGVWRARREFFSGDFPACALVEVTSLAKPEILVEIQGQARLGASSAKPR</sequence>
<evidence type="ECO:0000256" key="1">
    <source>
        <dbReference type="ARBA" id="ARBA00010552"/>
    </source>
</evidence>
<proteinExistence type="inferred from homology"/>
<dbReference type="GO" id="GO:0019239">
    <property type="term" value="F:deaminase activity"/>
    <property type="evidence" value="ECO:0007669"/>
    <property type="project" value="TreeGrafter"/>
</dbReference>
<organism evidence="2 3">
    <name type="scientific">Pigmentiphaga humi</name>
    <dbReference type="NCBI Taxonomy" id="2478468"/>
    <lineage>
        <taxon>Bacteria</taxon>
        <taxon>Pseudomonadati</taxon>
        <taxon>Pseudomonadota</taxon>
        <taxon>Betaproteobacteria</taxon>
        <taxon>Burkholderiales</taxon>
        <taxon>Alcaligenaceae</taxon>
        <taxon>Pigmentiphaga</taxon>
    </lineage>
</organism>
<dbReference type="AlphaFoldDB" id="A0A3P4B3G0"/>
<dbReference type="InterPro" id="IPR035959">
    <property type="entry name" value="RutC-like_sf"/>
</dbReference>
<reference evidence="2 3" key="1">
    <citation type="submission" date="2018-10" db="EMBL/GenBank/DDBJ databases">
        <authorList>
            <person name="Criscuolo A."/>
        </authorList>
    </citation>
    <scope>NUCLEOTIDE SEQUENCE [LARGE SCALE GENOMIC DNA]</scope>
    <source>
        <strain evidence="2">DnA1</strain>
    </source>
</reference>
<keyword evidence="2" id="KW-0378">Hydrolase</keyword>
<evidence type="ECO:0000313" key="3">
    <source>
        <dbReference type="Proteomes" id="UP000277294"/>
    </source>
</evidence>
<dbReference type="InterPro" id="IPR006175">
    <property type="entry name" value="YjgF/YER057c/UK114"/>
</dbReference>
<dbReference type="PANTHER" id="PTHR11803">
    <property type="entry name" value="2-IMINOBUTANOATE/2-IMINOPROPANOATE DEAMINASE RIDA"/>
    <property type="match status" value="1"/>
</dbReference>
<dbReference type="Proteomes" id="UP000277294">
    <property type="component" value="Unassembled WGS sequence"/>
</dbReference>
<accession>A0A3P4B3G0</accession>
<name>A0A3P4B3G0_9BURK</name>
<protein>
    <submittedName>
        <fullName evidence="2">Enamine/imine deaminase</fullName>
        <ecNumber evidence="2">3.5.4.-</ecNumber>
    </submittedName>
</protein>
<evidence type="ECO:0000313" key="2">
    <source>
        <dbReference type="EMBL" id="VCU70834.1"/>
    </source>
</evidence>
<dbReference type="GO" id="GO:0005829">
    <property type="term" value="C:cytosol"/>
    <property type="evidence" value="ECO:0007669"/>
    <property type="project" value="TreeGrafter"/>
</dbReference>
<dbReference type="SUPFAM" id="SSF55298">
    <property type="entry name" value="YjgF-like"/>
    <property type="match status" value="1"/>
</dbReference>
<keyword evidence="3" id="KW-1185">Reference proteome</keyword>
<dbReference type="CDD" id="cd00448">
    <property type="entry name" value="YjgF_YER057c_UK114_family"/>
    <property type="match status" value="1"/>
</dbReference>
<gene>
    <name evidence="2" type="primary">yabJ_1</name>
    <name evidence="2" type="ORF">PIGHUM_02912</name>
</gene>
<dbReference type="EC" id="3.5.4.-" evidence="2"/>